<dbReference type="InterPro" id="IPR000683">
    <property type="entry name" value="Gfo/Idh/MocA-like_OxRdtase_N"/>
</dbReference>
<accession>A0A382FDI4</accession>
<dbReference type="EMBL" id="UINC01049225">
    <property type="protein sequence ID" value="SVB60739.1"/>
    <property type="molecule type" value="Genomic_DNA"/>
</dbReference>
<dbReference type="SUPFAM" id="SSF55347">
    <property type="entry name" value="Glyceraldehyde-3-phosphate dehydrogenase-like, C-terminal domain"/>
    <property type="match status" value="1"/>
</dbReference>
<evidence type="ECO:0000259" key="3">
    <source>
        <dbReference type="Pfam" id="PF01408"/>
    </source>
</evidence>
<sequence length="328" mass="35724">MGKKFKWGIIGTGGIAGAFANDLRYLNDHAVAAVGSRALSSAHNFSSKFPGCVGYPSYSELVADPDLDGIYIATPHNFHAEHTILALKAGKPVLCEKPFAINVNEVELMVNVATQNQLTLIEAMWTRFLPHIDKVREIISSGVLGDIHTLQADHGQRLSDSNNPRIWEPALGGGALLDLGIYVVSFAHLILGVPTMITAKSTFTDKGVDSQTSAIFEYSNDAQAILNTTLKNATTCTAIVSGDKGRLEIDGAFYKPTSMRVVLYDGTTTEYSNHYKGHGLREQAIEFARCVRSGLIQSSMMSHNESIAVMRSMDEIRMQVGFHYPNEG</sequence>
<dbReference type="SUPFAM" id="SSF51735">
    <property type="entry name" value="NAD(P)-binding Rossmann-fold domains"/>
    <property type="match status" value="1"/>
</dbReference>
<dbReference type="Pfam" id="PF01408">
    <property type="entry name" value="GFO_IDH_MocA"/>
    <property type="match status" value="1"/>
</dbReference>
<proteinExistence type="inferred from homology"/>
<organism evidence="5">
    <name type="scientific">marine metagenome</name>
    <dbReference type="NCBI Taxonomy" id="408172"/>
    <lineage>
        <taxon>unclassified sequences</taxon>
        <taxon>metagenomes</taxon>
        <taxon>ecological metagenomes</taxon>
    </lineage>
</organism>
<protein>
    <recommendedName>
        <fullName evidence="6">Gfo/Idh/MocA-like oxidoreductase N-terminal domain-containing protein</fullName>
    </recommendedName>
</protein>
<dbReference type="InterPro" id="IPR036291">
    <property type="entry name" value="NAD(P)-bd_dom_sf"/>
</dbReference>
<evidence type="ECO:0000256" key="2">
    <source>
        <dbReference type="ARBA" id="ARBA00023002"/>
    </source>
</evidence>
<evidence type="ECO:0000259" key="4">
    <source>
        <dbReference type="Pfam" id="PF22725"/>
    </source>
</evidence>
<dbReference type="PANTHER" id="PTHR22604">
    <property type="entry name" value="OXIDOREDUCTASES"/>
    <property type="match status" value="1"/>
</dbReference>
<dbReference type="AlphaFoldDB" id="A0A382FDI4"/>
<feature type="domain" description="Gfo/Idh/MocA-like oxidoreductase N-terminal" evidence="3">
    <location>
        <begin position="5"/>
        <end position="121"/>
    </location>
</feature>
<feature type="domain" description="GFO/IDH/MocA-like oxidoreductase" evidence="4">
    <location>
        <begin position="133"/>
        <end position="248"/>
    </location>
</feature>
<reference evidence="5" key="1">
    <citation type="submission" date="2018-05" db="EMBL/GenBank/DDBJ databases">
        <authorList>
            <person name="Lanie J.A."/>
            <person name="Ng W.-L."/>
            <person name="Kazmierczak K.M."/>
            <person name="Andrzejewski T.M."/>
            <person name="Davidsen T.M."/>
            <person name="Wayne K.J."/>
            <person name="Tettelin H."/>
            <person name="Glass J.I."/>
            <person name="Rusch D."/>
            <person name="Podicherti R."/>
            <person name="Tsui H.-C.T."/>
            <person name="Winkler M.E."/>
        </authorList>
    </citation>
    <scope>NUCLEOTIDE SEQUENCE</scope>
</reference>
<evidence type="ECO:0000313" key="5">
    <source>
        <dbReference type="EMBL" id="SVB60739.1"/>
    </source>
</evidence>
<dbReference type="Gene3D" id="3.30.360.10">
    <property type="entry name" value="Dihydrodipicolinate Reductase, domain 2"/>
    <property type="match status" value="1"/>
</dbReference>
<dbReference type="GO" id="GO:0000166">
    <property type="term" value="F:nucleotide binding"/>
    <property type="evidence" value="ECO:0007669"/>
    <property type="project" value="InterPro"/>
</dbReference>
<evidence type="ECO:0000256" key="1">
    <source>
        <dbReference type="ARBA" id="ARBA00010928"/>
    </source>
</evidence>
<dbReference type="PANTHER" id="PTHR22604:SF105">
    <property type="entry name" value="TRANS-1,2-DIHYDROBENZENE-1,2-DIOL DEHYDROGENASE"/>
    <property type="match status" value="1"/>
</dbReference>
<evidence type="ECO:0008006" key="6">
    <source>
        <dbReference type="Google" id="ProtNLM"/>
    </source>
</evidence>
<gene>
    <name evidence="5" type="ORF">METZ01_LOCUS213593</name>
</gene>
<dbReference type="InterPro" id="IPR050984">
    <property type="entry name" value="Gfo/Idh/MocA_domain"/>
</dbReference>
<keyword evidence="2" id="KW-0560">Oxidoreductase</keyword>
<dbReference type="InterPro" id="IPR055170">
    <property type="entry name" value="GFO_IDH_MocA-like_dom"/>
</dbReference>
<dbReference type="Pfam" id="PF22725">
    <property type="entry name" value="GFO_IDH_MocA_C3"/>
    <property type="match status" value="1"/>
</dbReference>
<dbReference type="Gene3D" id="3.40.50.720">
    <property type="entry name" value="NAD(P)-binding Rossmann-like Domain"/>
    <property type="match status" value="1"/>
</dbReference>
<name>A0A382FDI4_9ZZZZ</name>
<dbReference type="GO" id="GO:0016491">
    <property type="term" value="F:oxidoreductase activity"/>
    <property type="evidence" value="ECO:0007669"/>
    <property type="project" value="UniProtKB-KW"/>
</dbReference>
<comment type="similarity">
    <text evidence="1">Belongs to the Gfo/Idh/MocA family.</text>
</comment>